<keyword evidence="2" id="KW-0560">Oxidoreductase</keyword>
<reference evidence="4 5" key="1">
    <citation type="journal article" date="2008" name="Int. J. Syst. Evol. Microbiol.">
        <title>Description of Roseateles aquatilis sp. nov. and Roseateles terrae sp. nov., in the class Betaproteobacteria, and emended description of the genus Roseateles.</title>
        <authorList>
            <person name="Gomila M."/>
            <person name="Bowien B."/>
            <person name="Falsen E."/>
            <person name="Moore E.R."/>
            <person name="Lalucat J."/>
        </authorList>
    </citation>
    <scope>NUCLEOTIDE SEQUENCE [LARGE SCALE GENOMIC DNA]</scope>
    <source>
        <strain evidence="4 5">CCUG 48205</strain>
    </source>
</reference>
<evidence type="ECO:0000256" key="2">
    <source>
        <dbReference type="ARBA" id="ARBA00023002"/>
    </source>
</evidence>
<dbReference type="CDD" id="cd00038">
    <property type="entry name" value="CAP_ED"/>
    <property type="match status" value="1"/>
</dbReference>
<accession>A0A246IT26</accession>
<dbReference type="Proteomes" id="UP000197468">
    <property type="component" value="Unassembled WGS sequence"/>
</dbReference>
<protein>
    <submittedName>
        <fullName evidence="4">Thioredoxin reductase</fullName>
    </submittedName>
</protein>
<dbReference type="EMBL" id="NIOF01000021">
    <property type="protein sequence ID" value="OWQ83370.1"/>
    <property type="molecule type" value="Genomic_DNA"/>
</dbReference>
<keyword evidence="1" id="KW-0285">Flavoprotein</keyword>
<evidence type="ECO:0000256" key="1">
    <source>
        <dbReference type="ARBA" id="ARBA00022630"/>
    </source>
</evidence>
<dbReference type="RefSeq" id="WP_088388440.1">
    <property type="nucleotide sequence ID" value="NZ_NIOF01000021.1"/>
</dbReference>
<dbReference type="PANTHER" id="PTHR48105">
    <property type="entry name" value="THIOREDOXIN REDUCTASE 1-RELATED-RELATED"/>
    <property type="match status" value="1"/>
</dbReference>
<dbReference type="Pfam" id="PF07992">
    <property type="entry name" value="Pyr_redox_2"/>
    <property type="match status" value="1"/>
</dbReference>
<dbReference type="PRINTS" id="PR00368">
    <property type="entry name" value="FADPNR"/>
</dbReference>
<dbReference type="InterPro" id="IPR018488">
    <property type="entry name" value="cNMP-bd_CS"/>
</dbReference>
<dbReference type="InterPro" id="IPR014710">
    <property type="entry name" value="RmlC-like_jellyroll"/>
</dbReference>
<dbReference type="PROSITE" id="PS00888">
    <property type="entry name" value="CNMP_BINDING_1"/>
    <property type="match status" value="1"/>
</dbReference>
<evidence type="ECO:0000313" key="4">
    <source>
        <dbReference type="EMBL" id="OWQ83370.1"/>
    </source>
</evidence>
<name>A0A246IT26_9BURK</name>
<comment type="caution">
    <text evidence="4">The sequence shown here is derived from an EMBL/GenBank/DDBJ whole genome shotgun (WGS) entry which is preliminary data.</text>
</comment>
<dbReference type="Pfam" id="PF00027">
    <property type="entry name" value="cNMP_binding"/>
    <property type="match status" value="1"/>
</dbReference>
<evidence type="ECO:0000259" key="3">
    <source>
        <dbReference type="PROSITE" id="PS50042"/>
    </source>
</evidence>
<dbReference type="AlphaFoldDB" id="A0A246IT26"/>
<organism evidence="4 5">
    <name type="scientific">Roseateles aquatilis</name>
    <dbReference type="NCBI Taxonomy" id="431061"/>
    <lineage>
        <taxon>Bacteria</taxon>
        <taxon>Pseudomonadati</taxon>
        <taxon>Pseudomonadota</taxon>
        <taxon>Betaproteobacteria</taxon>
        <taxon>Burkholderiales</taxon>
        <taxon>Sphaerotilaceae</taxon>
        <taxon>Roseateles</taxon>
    </lineage>
</organism>
<dbReference type="Gene3D" id="2.60.120.10">
    <property type="entry name" value="Jelly Rolls"/>
    <property type="match status" value="1"/>
</dbReference>
<dbReference type="InterPro" id="IPR050097">
    <property type="entry name" value="Ferredoxin-NADP_redctase_2"/>
</dbReference>
<gene>
    <name evidence="4" type="ORF">CDN99_26325</name>
</gene>
<dbReference type="OrthoDB" id="109585at2"/>
<keyword evidence="5" id="KW-1185">Reference proteome</keyword>
<dbReference type="InterPro" id="IPR023753">
    <property type="entry name" value="FAD/NAD-binding_dom"/>
</dbReference>
<dbReference type="Gene3D" id="3.50.50.60">
    <property type="entry name" value="FAD/NAD(P)-binding domain"/>
    <property type="match status" value="2"/>
</dbReference>
<dbReference type="InterPro" id="IPR000595">
    <property type="entry name" value="cNMP-bd_dom"/>
</dbReference>
<dbReference type="InterPro" id="IPR018490">
    <property type="entry name" value="cNMP-bd_dom_sf"/>
</dbReference>
<sequence length="575" mass="61263">MVQQSNIADTRGAQMFPTLGVADIARVARFGRFRRFSQGEWVVRTGESGIGMMLILSGEVSITQRDSLGHVSPIHRHGPGGFMGEVGQLSGRPSLVDGLAESEVEAVEVTPPQLRALLIAEADLGERLTRAFILRRVGLIEAGASGATLIGHGKSGAVMRLRSFLGRNGFPHQLLEPDQNDDARTIAAQYMTEGVELLVVCPGGEVLVDPSDEEVARCMGIVDSRERHELYDVAIVGAGPAGLSAAVYAASEGLSVLVLDCRAYGGQAGASSRIENYLGFPTGISGQALAGRAFVQAQKFGADMLIPAKVTRMSCERQGEQDELRLSLEDGRSVRARTAVIATGARYRRPEIEELPRFEGRGIWYWASPIEARICSRQTVVLVGGGNSAGQAAVYLANHAAKVIMLIRGPGLAATMSRYLIDRIQSTANIELLPHQELCRLEGGGALEAVCWRDRRNGQERRLAVQHLFMFIGAEPETGVIAECGLELDPAGFIITGRACACPLAEHKPEPLESSIPGVFAVGDVRSGSVKRVGGAIGEGAQVVASIHQYLARQDAARVEHLAQSARNAPAGAVA</sequence>
<feature type="domain" description="Cyclic nucleotide-binding" evidence="3">
    <location>
        <begin position="15"/>
        <end position="135"/>
    </location>
</feature>
<dbReference type="SMART" id="SM00100">
    <property type="entry name" value="cNMP"/>
    <property type="match status" value="1"/>
</dbReference>
<dbReference type="GO" id="GO:0016491">
    <property type="term" value="F:oxidoreductase activity"/>
    <property type="evidence" value="ECO:0007669"/>
    <property type="project" value="UniProtKB-KW"/>
</dbReference>
<dbReference type="InterPro" id="IPR036188">
    <property type="entry name" value="FAD/NAD-bd_sf"/>
</dbReference>
<proteinExistence type="predicted"/>
<dbReference type="SUPFAM" id="SSF51206">
    <property type="entry name" value="cAMP-binding domain-like"/>
    <property type="match status" value="1"/>
</dbReference>
<evidence type="ECO:0000313" key="5">
    <source>
        <dbReference type="Proteomes" id="UP000197468"/>
    </source>
</evidence>
<dbReference type="PROSITE" id="PS50042">
    <property type="entry name" value="CNMP_BINDING_3"/>
    <property type="match status" value="1"/>
</dbReference>
<dbReference type="SUPFAM" id="SSF51905">
    <property type="entry name" value="FAD/NAD(P)-binding domain"/>
    <property type="match status" value="1"/>
</dbReference>
<dbReference type="PRINTS" id="PR00469">
    <property type="entry name" value="PNDRDTASEII"/>
</dbReference>